<dbReference type="PROSITE" id="PS50068">
    <property type="entry name" value="LDLRA_2"/>
    <property type="match status" value="5"/>
</dbReference>
<dbReference type="EMBL" id="KE671183">
    <property type="protein sequence ID" value="ERE80495.1"/>
    <property type="molecule type" value="Genomic_DNA"/>
</dbReference>
<dbReference type="SUPFAM" id="SSF49899">
    <property type="entry name" value="Concanavalin A-like lectins/glucanases"/>
    <property type="match status" value="7"/>
</dbReference>
<dbReference type="FunFam" id="4.10.400.10:FF:000142">
    <property type="entry name" value="MAM and LDL receptor class A domain-containing 1"/>
    <property type="match status" value="1"/>
</dbReference>
<keyword evidence="2 3" id="KW-1015">Disulfide bond</keyword>
<evidence type="ECO:0000256" key="2">
    <source>
        <dbReference type="ARBA" id="ARBA00023157"/>
    </source>
</evidence>
<evidence type="ECO:0000313" key="5">
    <source>
        <dbReference type="EMBL" id="ERE80495.1"/>
    </source>
</evidence>
<feature type="domain" description="MAM" evidence="4">
    <location>
        <begin position="627"/>
        <end position="788"/>
    </location>
</feature>
<dbReference type="InterPro" id="IPR000998">
    <property type="entry name" value="MAM_dom"/>
</dbReference>
<dbReference type="InterPro" id="IPR036055">
    <property type="entry name" value="LDL_receptor-like_sf"/>
</dbReference>
<feature type="disulfide bond" evidence="3">
    <location>
        <begin position="340"/>
        <end position="352"/>
    </location>
</feature>
<dbReference type="PANTHER" id="PTHR23282">
    <property type="entry name" value="APICAL ENDOSOMAL GLYCOPROTEIN PRECURSOR"/>
    <property type="match status" value="1"/>
</dbReference>
<feature type="disulfide bond" evidence="3">
    <location>
        <begin position="1248"/>
        <end position="1263"/>
    </location>
</feature>
<feature type="domain" description="MAM" evidence="4">
    <location>
        <begin position="416"/>
        <end position="580"/>
    </location>
</feature>
<dbReference type="InterPro" id="IPR013320">
    <property type="entry name" value="ConA-like_dom_sf"/>
</dbReference>
<evidence type="ECO:0000313" key="6">
    <source>
        <dbReference type="Proteomes" id="UP000030759"/>
    </source>
</evidence>
<dbReference type="InterPro" id="IPR051560">
    <property type="entry name" value="MAM_domain-containing"/>
</dbReference>
<feature type="domain" description="MAM" evidence="4">
    <location>
        <begin position="1265"/>
        <end position="1370"/>
    </location>
</feature>
<name>A0A061IHK1_CRIGR</name>
<dbReference type="Gene3D" id="4.10.400.10">
    <property type="entry name" value="Low-density Lipoprotein Receptor"/>
    <property type="match status" value="4"/>
</dbReference>
<dbReference type="Gene3D" id="2.60.120.200">
    <property type="match status" value="7"/>
</dbReference>
<dbReference type="InterPro" id="IPR002172">
    <property type="entry name" value="LDrepeatLR_classA_rpt"/>
</dbReference>
<dbReference type="InterPro" id="IPR023415">
    <property type="entry name" value="LDLR_class-A_CS"/>
</dbReference>
<dbReference type="GO" id="GO:0016020">
    <property type="term" value="C:membrane"/>
    <property type="evidence" value="ECO:0007669"/>
    <property type="project" value="InterPro"/>
</dbReference>
<dbReference type="Pfam" id="PF00629">
    <property type="entry name" value="MAM"/>
    <property type="match status" value="7"/>
</dbReference>
<organism evidence="5 6">
    <name type="scientific">Cricetulus griseus</name>
    <name type="common">Chinese hamster</name>
    <name type="synonym">Cricetulus barabensis griseus</name>
    <dbReference type="NCBI Taxonomy" id="10029"/>
    <lineage>
        <taxon>Eukaryota</taxon>
        <taxon>Metazoa</taxon>
        <taxon>Chordata</taxon>
        <taxon>Craniata</taxon>
        <taxon>Vertebrata</taxon>
        <taxon>Euteleostomi</taxon>
        <taxon>Mammalia</taxon>
        <taxon>Eutheria</taxon>
        <taxon>Euarchontoglires</taxon>
        <taxon>Glires</taxon>
        <taxon>Rodentia</taxon>
        <taxon>Myomorpha</taxon>
        <taxon>Muroidea</taxon>
        <taxon>Cricetidae</taxon>
        <taxon>Cricetinae</taxon>
        <taxon>Cricetulus</taxon>
    </lineage>
</organism>
<dbReference type="SUPFAM" id="SSF57424">
    <property type="entry name" value="LDL receptor-like module"/>
    <property type="match status" value="5"/>
</dbReference>
<feature type="domain" description="MAM" evidence="4">
    <location>
        <begin position="832"/>
        <end position="1002"/>
    </location>
</feature>
<dbReference type="SMART" id="SM00137">
    <property type="entry name" value="MAM"/>
    <property type="match status" value="5"/>
</dbReference>
<dbReference type="FunFam" id="4.10.400.10:FF:000135">
    <property type="entry name" value="LDL receptor protein 1, isoform G"/>
    <property type="match status" value="1"/>
</dbReference>
<feature type="domain" description="MAM" evidence="4">
    <location>
        <begin position="1051"/>
        <end position="1211"/>
    </location>
</feature>
<feature type="disulfide bond" evidence="3">
    <location>
        <begin position="1017"/>
        <end position="1035"/>
    </location>
</feature>
<feature type="disulfide bond" evidence="3">
    <location>
        <begin position="608"/>
        <end position="623"/>
    </location>
</feature>
<evidence type="ECO:0000256" key="1">
    <source>
        <dbReference type="ARBA" id="ARBA00022737"/>
    </source>
</evidence>
<feature type="disulfide bond" evidence="3">
    <location>
        <begin position="347"/>
        <end position="365"/>
    </location>
</feature>
<dbReference type="PANTHER" id="PTHR23282:SF140">
    <property type="entry name" value="MAM AND LDL-RECEPTOR CLASS A DOMAIN-CONTAINING PROTEIN 1"/>
    <property type="match status" value="1"/>
</dbReference>
<dbReference type="PRINTS" id="PR00261">
    <property type="entry name" value="LDLRECEPTOR"/>
</dbReference>
<evidence type="ECO:0000259" key="4">
    <source>
        <dbReference type="PROSITE" id="PS50060"/>
    </source>
</evidence>
<dbReference type="SMART" id="SM00192">
    <property type="entry name" value="LDLa"/>
    <property type="match status" value="5"/>
</dbReference>
<dbReference type="FunFam" id="2.60.120.200:FF:000182">
    <property type="entry name" value="MAM and LDL-receptor class A domain-containing protein 1"/>
    <property type="match status" value="1"/>
</dbReference>
<dbReference type="CDD" id="cd00112">
    <property type="entry name" value="LDLa"/>
    <property type="match status" value="4"/>
</dbReference>
<feature type="disulfide bond" evidence="3">
    <location>
        <begin position="1236"/>
        <end position="1254"/>
    </location>
</feature>
<dbReference type="Pfam" id="PF00057">
    <property type="entry name" value="Ldl_recept_a"/>
    <property type="match status" value="1"/>
</dbReference>
<dbReference type="PROSITE" id="PS01209">
    <property type="entry name" value="LDLRA_1"/>
    <property type="match status" value="3"/>
</dbReference>
<accession>A0A061IHK1</accession>
<proteinExistence type="predicted"/>
<sequence length="1370" mass="154052">MRFISKERRLIYQTAAIVEKYSGQSYERCDFEDGLCGMTQDQSPLPWERRSGVVGPSPPFWDHNGNISAQQLFVLKFLAPQQITFYDFFSHRNDKLIAGLQTTCDSPIQHVWQKTEVLQSQWERNVITIRSSQQFQVVFQAHMLATHGQEEVIAVDDISFSSGCLLADDEILPCQEVSKTKQDLHCSHMERYTFDSADEDLRLCQTCGFDFDMCALVTEAPAEQTSWICTKASEVPSLDSAPRQDQSGNDEGYMVWLRDNHTSTFSPIESSAYLNSSVYHCLDRNCHLQFYYTMENSVLRVRLYTNTVVFEGTVLRQRSFIGLDQLLVYTCGQTHSQQLCSIDEYTCTSGQCLTHSSVCKSGKDCSNGNDKDSKASECKLSRIKSVNQEMRRPNNSHLSKSMITLEELYVFPQTVADCDFEANSCGWFEASDGDHFDWVWSSQSSLSADFEQQAPPGDHTHGTARGRFMFILKNSSSLFQTAKLRSPTFSQTGPGCTLSFWFYNYGLSVGAAELQLHLEYSKDTTALWRVLYNQGHQWSEATVQLGRLTQPFYLSLEKVSLAVYSGVSALDDIHFENCALPPPVESCDEPDHFWCRQTKACVGRHQLCDLVDDCGDRTDEIGCAPELQCDFENGICNWEQSREDDFDWTRNQGPTSTLNTGPMKDNTLGTAKGHYLYIETSGPQDFQDKAILLSPILNATEASSCTFRLYYHMFGKHIYQLAVYQRIWSNSRGQLLWQIFGDQGDRWIRKHLPISSRQPFQILIVASVGDGFTGDIAIDDLSFMDCTLYPGDLPIDIPSPPEPSVPVTLPPHNCTDDEFVCRSNGHCVGKIQQCDFRYDCPDKSDESSCESVIAPRSSPYTISLSAFIPSNSVVYEWFTKFCKMEINATDGWYLYADSSNGKFGDLADILTPVISLMGPRCTLVFWTYMNGATVGSLQVLIKKGNATSKVWAQSGQQGPQWKKVEVFLGIHSYAEIVFRAKRGISYIGDVAVDDISFQDCAPLLNTNRKCTADEFMCANKHCILKDKLCDFVNDCADNSDESMFICGTSSGRCDFEFDLCAWEQDQDEDIDWNLKASDIPATSTEPAVDHTLGNSSGHYILLKSFFPQQPMKAARISSPVISRRSKDCKIMFSYHMHGTGIGALILLQVTVTNHTKVLLNLTEEQGNFWQRKELSLSSDEDFQLKFEGRVGEGYPGNIALDDIILTKSCLPSHFSTREESALPLPTGFCPHGYEECQNGRCYSPEQSCNFADDCGDNTDENECGSSCTFEKGWCGWKNSLAENSDWVSGIGSHKSQRPPKDHTLGNEHGHFMYLEATPVGLRGDKAHLKSAIWQESSAACTMSFWYFISKKATGAIQILIKKLTSNYFTL</sequence>
<dbReference type="CDD" id="cd06263">
    <property type="entry name" value="MAM"/>
    <property type="match status" value="5"/>
</dbReference>
<comment type="caution">
    <text evidence="3">Lacks conserved residue(s) required for the propagation of feature annotation.</text>
</comment>
<feature type="disulfide bond" evidence="3">
    <location>
        <begin position="834"/>
        <end position="849"/>
    </location>
</feature>
<keyword evidence="1" id="KW-0677">Repeat</keyword>
<reference evidence="6" key="1">
    <citation type="journal article" date="2013" name="Nat. Biotechnol.">
        <title>Chinese hamster genome sequenced from sorted chromosomes.</title>
        <authorList>
            <person name="Brinkrolf K."/>
            <person name="Rupp O."/>
            <person name="Laux H."/>
            <person name="Kollin F."/>
            <person name="Ernst W."/>
            <person name="Linke B."/>
            <person name="Kofler R."/>
            <person name="Romand S."/>
            <person name="Hesse F."/>
            <person name="Budach W.E."/>
            <person name="Galosy S."/>
            <person name="Muller D."/>
            <person name="Noll T."/>
            <person name="Wienberg J."/>
            <person name="Jostock T."/>
            <person name="Leonard M."/>
            <person name="Grillari J."/>
            <person name="Tauch A."/>
            <person name="Goesmann A."/>
            <person name="Helk B."/>
            <person name="Mott J.E."/>
            <person name="Puhler A."/>
            <person name="Borth N."/>
        </authorList>
    </citation>
    <scope>NUCLEOTIDE SEQUENCE [LARGE SCALE GENOMIC DNA]</scope>
    <source>
        <strain evidence="6">17A/GY</strain>
    </source>
</reference>
<dbReference type="Proteomes" id="UP000030759">
    <property type="component" value="Unassembled WGS sequence"/>
</dbReference>
<dbReference type="PROSITE" id="PS50060">
    <property type="entry name" value="MAM_2"/>
    <property type="match status" value="6"/>
</dbReference>
<feature type="disulfide bond" evidence="3">
    <location>
        <begin position="1010"/>
        <end position="1022"/>
    </location>
</feature>
<evidence type="ECO:0000256" key="3">
    <source>
        <dbReference type="PROSITE-ProRule" id="PRU00124"/>
    </source>
</evidence>
<feature type="domain" description="MAM" evidence="4">
    <location>
        <begin position="27"/>
        <end position="166"/>
    </location>
</feature>
<protein>
    <submittedName>
        <fullName evidence="5">Apical endosomal glycoprotein</fullName>
    </submittedName>
</protein>
<gene>
    <name evidence="5" type="ORF">H671_3g8818</name>
</gene>
<feature type="disulfide bond" evidence="3">
    <location>
        <begin position="1229"/>
        <end position="1241"/>
    </location>
</feature>